<organism evidence="1 2">
    <name type="scientific">Fusobacterium pseudoperiodonticum</name>
    <dbReference type="NCBI Taxonomy" id="2663009"/>
    <lineage>
        <taxon>Bacteria</taxon>
        <taxon>Fusobacteriati</taxon>
        <taxon>Fusobacteriota</taxon>
        <taxon>Fusobacteriia</taxon>
        <taxon>Fusobacteriales</taxon>
        <taxon>Fusobacteriaceae</taxon>
        <taxon>Fusobacterium</taxon>
    </lineage>
</organism>
<dbReference type="EMBL" id="CP024702">
    <property type="protein sequence ID" value="ATV65107.1"/>
    <property type="molecule type" value="Genomic_DNA"/>
</dbReference>
<evidence type="ECO:0000313" key="2">
    <source>
        <dbReference type="Proteomes" id="UP000231749"/>
    </source>
</evidence>
<evidence type="ECO:0000313" key="1">
    <source>
        <dbReference type="EMBL" id="ATV65107.1"/>
    </source>
</evidence>
<dbReference type="Gene3D" id="3.30.2400.10">
    <property type="entry name" value="Major capsid protein gp5"/>
    <property type="match status" value="1"/>
</dbReference>
<evidence type="ECO:0008006" key="3">
    <source>
        <dbReference type="Google" id="ProtNLM"/>
    </source>
</evidence>
<proteinExistence type="predicted"/>
<dbReference type="SUPFAM" id="SSF56563">
    <property type="entry name" value="Major capsid protein gp5"/>
    <property type="match status" value="1"/>
</dbReference>
<dbReference type="Gene3D" id="3.30.2320.10">
    <property type="entry name" value="hypothetical protein PF0899 domain"/>
    <property type="match status" value="1"/>
</dbReference>
<dbReference type="AlphaFoldDB" id="A0AAD0ANM7"/>
<name>A0AAD0ANM7_9FUSO</name>
<protein>
    <recommendedName>
        <fullName evidence="3">Phage capsid protein</fullName>
    </recommendedName>
</protein>
<gene>
    <name evidence="1" type="ORF">CTM86_00040</name>
</gene>
<dbReference type="RefSeq" id="WP_099990032.1">
    <property type="nucleotide sequence ID" value="NZ_CP024702.1"/>
</dbReference>
<dbReference type="Pfam" id="PF25209">
    <property type="entry name" value="Phage_capsid_4"/>
    <property type="match status" value="1"/>
</dbReference>
<dbReference type="Proteomes" id="UP000231749">
    <property type="component" value="Chromosome"/>
</dbReference>
<sequence length="280" mass="30422">MATTTNTKQQQFATSVLMAQDTLKASGLKKMAERGNAKGGESYTFYRKKKATAKDGIPSMFNGSFTGEGGDFDKFQANIAQISSQDKLAETDMLKTKLDLKSPIVSSMTNAVLQKEDEKIIAAIAAAGTLATAGKNTKTVDDLENIKILIQRVRSAHVWAKNGLDQKKGVAIVMNEEDYSVLASSEIFINGDYQAAFGGGTGDTPLTFYGAEIIISEQVAKGTFYIIPSYTFGFAEWENSITTDMVFMPTDGRTWHLQITKSVGVVVIAPTKITKFTFKV</sequence>
<reference evidence="2" key="1">
    <citation type="submission" date="2017-11" db="EMBL/GenBank/DDBJ databases">
        <title>Genome sequencing of Fusobacterium periodonticum KCOM 1282.</title>
        <authorList>
            <person name="Kook J.-K."/>
            <person name="Park S.-N."/>
            <person name="Lim Y.K."/>
        </authorList>
    </citation>
    <scope>NUCLEOTIDE SEQUENCE [LARGE SCALE GENOMIC DNA]</scope>
    <source>
        <strain evidence="2">KCOM 1282</strain>
    </source>
</reference>
<accession>A0AAD0ANM7</accession>